<dbReference type="SUPFAM" id="SSF56219">
    <property type="entry name" value="DNase I-like"/>
    <property type="match status" value="1"/>
</dbReference>
<keyword evidence="2" id="KW-0175">Coiled coil</keyword>
<evidence type="ECO:0000259" key="4">
    <source>
        <dbReference type="PROSITE" id="PS50158"/>
    </source>
</evidence>
<dbReference type="GO" id="GO:0008270">
    <property type="term" value="F:zinc ion binding"/>
    <property type="evidence" value="ECO:0007669"/>
    <property type="project" value="UniProtKB-KW"/>
</dbReference>
<evidence type="ECO:0000256" key="3">
    <source>
        <dbReference type="SAM" id="MobiDB-lite"/>
    </source>
</evidence>
<dbReference type="InterPro" id="IPR001878">
    <property type="entry name" value="Znf_CCHC"/>
</dbReference>
<dbReference type="InterPro" id="IPR000477">
    <property type="entry name" value="RT_dom"/>
</dbReference>
<dbReference type="Gene3D" id="3.60.10.10">
    <property type="entry name" value="Endonuclease/exonuclease/phosphatase"/>
    <property type="match status" value="1"/>
</dbReference>
<evidence type="ECO:0000313" key="6">
    <source>
        <dbReference type="EMBL" id="SPD18671.1"/>
    </source>
</evidence>
<feature type="domain" description="Reverse transcriptase" evidence="5">
    <location>
        <begin position="829"/>
        <end position="1111"/>
    </location>
</feature>
<feature type="coiled-coil region" evidence="2">
    <location>
        <begin position="674"/>
        <end position="701"/>
    </location>
</feature>
<evidence type="ECO:0000259" key="5">
    <source>
        <dbReference type="PROSITE" id="PS50878"/>
    </source>
</evidence>
<dbReference type="InterPro" id="IPR025558">
    <property type="entry name" value="DUF4283"/>
</dbReference>
<keyword evidence="1" id="KW-0479">Metal-binding</keyword>
<evidence type="ECO:0000256" key="1">
    <source>
        <dbReference type="PROSITE-ProRule" id="PRU00047"/>
    </source>
</evidence>
<dbReference type="Pfam" id="PF00078">
    <property type="entry name" value="RVT_1"/>
    <property type="match status" value="1"/>
</dbReference>
<dbReference type="Pfam" id="PF13966">
    <property type="entry name" value="zf-RVT"/>
    <property type="match status" value="1"/>
</dbReference>
<dbReference type="GO" id="GO:0004523">
    <property type="term" value="F:RNA-DNA hybrid ribonuclease activity"/>
    <property type="evidence" value="ECO:0007669"/>
    <property type="project" value="InterPro"/>
</dbReference>
<dbReference type="EMBL" id="OIVN01004668">
    <property type="protein sequence ID" value="SPD18671.1"/>
    <property type="molecule type" value="Genomic_DNA"/>
</dbReference>
<feature type="region of interest" description="Disordered" evidence="3">
    <location>
        <begin position="229"/>
        <end position="248"/>
    </location>
</feature>
<evidence type="ECO:0000256" key="2">
    <source>
        <dbReference type="SAM" id="Coils"/>
    </source>
</evidence>
<name>A0A2N9I4C9_FAGSY</name>
<sequence>MAMEDITNRWNTFSLSGPESISIPVPQERSNNREIIAALFLTRRRISIDAVARTFRPLWKTEKDFTIRDMGDNKALFMFEDKIDVERVIQNGPWAYDRSLVICERLATNIPITEVPFTHSLFWVQIHGLPVLSMTQEVSETIGRTLGTVEHAPASVEDRGGGPCMRCGKVSHSEKDCPVCLASADTLQQSDQQFGPWMRAIWERGTRNTTITVEGYNRQVCEEMEPERRAGVVETRDEPNLAQEPPPVPMDVQEIIATMEEQANNVQMNENTHTGEGINRNQREEREALFEQELARIDEALGLSHTVLDQPHTTIEKVAQLTNELVEPTQELHAQTTNPTSPNSTIYITTTTNGITYAPSILTPTLAERTICEIPMGESALDNTIETVRELHALVKHEDPRVVFLSETRLELKNLEFLRRKLGMFGLWGVERLGTGGGLALLWKEEIQVTVQSSSVAHIDATFRVIGSSKWHFTGFYGHPETAKRGDSWTLLKRLQRYDDMPWLVVGDFNEILETSEKTGRIERQWNQMEAFRQTLSDCALQDMGFQGNRFTWWNGRNGDDCVYERLDRGVCSAAWNLLFPCTQVRHIPFANSDHDAILVMIKNSESKSSRKPKLFRFENNWVQVDGCENIIREAWQTPQSGHLLYQVCQRIKACRIALLKWSHSIKRPTQKRVAQLRKICDELEKKCQDNQGESEDINNRSSARKQLNGLLAQEESYWHQRSRVSWLRDGGHIVTDQTAMTSIVEQYFCDIFQSFGPQTINQVVGKVEPKISQEMNNFLLHPFSSAEIREALFQMHPSKASGPDGMNALFYQKFWHIIGHDVSEAILEFLHSGQMLKSINYTHIALIPKVKAPDTMTQFRPISLCNVLYKIISKVLANRLKTVLNHVISGNQSAFVPGRLISDNILVAFEALHHLKSKRKGRTTHMAVKLDMSKAYDRVEWGFIHKMMLKLGFNPRWVYLIMQCIQSVSYSVMLNGDPVGYIRPTRGICQGDPLSPYLFLICAEGLTALLNSAVSCRSLSGLSVCRGGPQISHLFFADDSLLFCRATMEECHTLNSLLDTYEKASGQKLNYEKTSIFFSTNTPQTTRQSICNALRTTSSGDLGKYLGLPPIIGRGKKQAFSEIKQKVARNLNGWKGKMLSMAGKEVLIKSVAQALPVYTMSCFHLLDSLCNEINSMIGNFWWGQAQSERKIHWQNWSKLCRWKVDGGMGFRDLSLFNQALLAKQGWRLMQNPNTLLHRVLKAKYFPDCSFMEAKIPSHSSYSWRSLAQDKWINPSRPCKVLSPRQILPDTAKVSDLIDIETHQWKEPLIDSIFWPEEAAQIKAIPLFPSRQDSLVWSGTYNGIFTTRSAYHMLAEEKTKMSGSSSNPGRLHAFWKNIWSINVPNKIRVFMWRACSSILPTKTNFFKRGIVPSSTCPNCNDEAETILHSLWECAYAKECWLNSPLSHLCSSVHPSSWSDLVGHVLSQGSTPETEVFFVLAWKIWDCRNDAWLHKPQLAPSMVGAKAVSYVEEFLEANQQVESARPSLEKEWFPPPSHCVKLNIAWKRFPARNSVGVGSVIRDSAGVLMAAHCEAFQQDGDSLHTAASAVIRALTICKDAGFRDVLVEFSHPVLKALITSKEECLTELHDSIKCIQNFQTFFNSLEFFVIPCSCNKAAMSMAIFAKETSESSVWIEEGPAVLLPIVLVELS</sequence>
<dbReference type="PROSITE" id="PS50158">
    <property type="entry name" value="ZF_CCHC"/>
    <property type="match status" value="1"/>
</dbReference>
<feature type="domain" description="CCHC-type" evidence="4">
    <location>
        <begin position="164"/>
        <end position="178"/>
    </location>
</feature>
<dbReference type="Pfam" id="PF13456">
    <property type="entry name" value="RVT_3"/>
    <property type="match status" value="1"/>
</dbReference>
<dbReference type="CDD" id="cd01650">
    <property type="entry name" value="RT_nLTR_like"/>
    <property type="match status" value="1"/>
</dbReference>
<evidence type="ECO:0008006" key="7">
    <source>
        <dbReference type="Google" id="ProtNLM"/>
    </source>
</evidence>
<organism evidence="6">
    <name type="scientific">Fagus sylvatica</name>
    <name type="common">Beechnut</name>
    <dbReference type="NCBI Taxonomy" id="28930"/>
    <lineage>
        <taxon>Eukaryota</taxon>
        <taxon>Viridiplantae</taxon>
        <taxon>Streptophyta</taxon>
        <taxon>Embryophyta</taxon>
        <taxon>Tracheophyta</taxon>
        <taxon>Spermatophyta</taxon>
        <taxon>Magnoliopsida</taxon>
        <taxon>eudicotyledons</taxon>
        <taxon>Gunneridae</taxon>
        <taxon>Pentapetalae</taxon>
        <taxon>rosids</taxon>
        <taxon>fabids</taxon>
        <taxon>Fagales</taxon>
        <taxon>Fagaceae</taxon>
        <taxon>Fagus</taxon>
    </lineage>
</organism>
<reference evidence="6" key="1">
    <citation type="submission" date="2018-02" db="EMBL/GenBank/DDBJ databases">
        <authorList>
            <person name="Cohen D.B."/>
            <person name="Kent A.D."/>
        </authorList>
    </citation>
    <scope>NUCLEOTIDE SEQUENCE</scope>
</reference>
<dbReference type="SUPFAM" id="SSF56672">
    <property type="entry name" value="DNA/RNA polymerases"/>
    <property type="match status" value="1"/>
</dbReference>
<dbReference type="GO" id="GO:0003676">
    <property type="term" value="F:nucleic acid binding"/>
    <property type="evidence" value="ECO:0007669"/>
    <property type="project" value="InterPro"/>
</dbReference>
<dbReference type="InterPro" id="IPR005135">
    <property type="entry name" value="Endo/exonuclease/phosphatase"/>
</dbReference>
<dbReference type="Pfam" id="PF03372">
    <property type="entry name" value="Exo_endo_phos"/>
    <property type="match status" value="1"/>
</dbReference>
<keyword evidence="1" id="KW-0862">Zinc</keyword>
<dbReference type="InterPro" id="IPR036691">
    <property type="entry name" value="Endo/exonu/phosph_ase_sf"/>
</dbReference>
<dbReference type="InterPro" id="IPR026960">
    <property type="entry name" value="RVT-Znf"/>
</dbReference>
<gene>
    <name evidence="6" type="ORF">FSB_LOCUS46553</name>
</gene>
<dbReference type="PROSITE" id="PS50878">
    <property type="entry name" value="RT_POL"/>
    <property type="match status" value="1"/>
</dbReference>
<proteinExistence type="predicted"/>
<accession>A0A2N9I4C9</accession>
<feature type="compositionally biased region" description="Basic and acidic residues" evidence="3">
    <location>
        <begin position="229"/>
        <end position="239"/>
    </location>
</feature>
<dbReference type="Pfam" id="PF14111">
    <property type="entry name" value="DUF4283"/>
    <property type="match status" value="1"/>
</dbReference>
<dbReference type="PANTHER" id="PTHR33116:SF86">
    <property type="entry name" value="REVERSE TRANSCRIPTASE DOMAIN-CONTAINING PROTEIN"/>
    <property type="match status" value="1"/>
</dbReference>
<dbReference type="InterPro" id="IPR002156">
    <property type="entry name" value="RNaseH_domain"/>
</dbReference>
<keyword evidence="1" id="KW-0863">Zinc-finger</keyword>
<dbReference type="PANTHER" id="PTHR33116">
    <property type="entry name" value="REVERSE TRANSCRIPTASE ZINC-BINDING DOMAIN-CONTAINING PROTEIN-RELATED-RELATED"/>
    <property type="match status" value="1"/>
</dbReference>
<dbReference type="InterPro" id="IPR043502">
    <property type="entry name" value="DNA/RNA_pol_sf"/>
</dbReference>
<protein>
    <recommendedName>
        <fullName evidence="7">Reverse transcriptase domain-containing protein</fullName>
    </recommendedName>
</protein>